<proteinExistence type="predicted"/>
<dbReference type="AlphaFoldDB" id="A0ABD6DJD2"/>
<accession>A0ABD6DJD2</accession>
<evidence type="ECO:0000313" key="2">
    <source>
        <dbReference type="Proteomes" id="UP001597034"/>
    </source>
</evidence>
<reference evidence="1 2" key="1">
    <citation type="journal article" date="2019" name="Int. J. Syst. Evol. Microbiol.">
        <title>The Global Catalogue of Microorganisms (GCM) 10K type strain sequencing project: providing services to taxonomists for standard genome sequencing and annotation.</title>
        <authorList>
            <consortium name="The Broad Institute Genomics Platform"/>
            <consortium name="The Broad Institute Genome Sequencing Center for Infectious Disease"/>
            <person name="Wu L."/>
            <person name="Ma J."/>
        </authorList>
    </citation>
    <scope>NUCLEOTIDE SEQUENCE [LARGE SCALE GENOMIC DNA]</scope>
    <source>
        <strain evidence="1 2">CGMCC 1.10390</strain>
    </source>
</reference>
<comment type="caution">
    <text evidence="1">The sequence shown here is derived from an EMBL/GenBank/DDBJ whole genome shotgun (WGS) entry which is preliminary data.</text>
</comment>
<gene>
    <name evidence="1" type="ORF">ACFSBL_10860</name>
</gene>
<evidence type="ECO:0008006" key="3">
    <source>
        <dbReference type="Google" id="ProtNLM"/>
    </source>
</evidence>
<dbReference type="EMBL" id="JBHUDO010000002">
    <property type="protein sequence ID" value="MFD1646183.1"/>
    <property type="molecule type" value="Genomic_DNA"/>
</dbReference>
<dbReference type="RefSeq" id="WP_256398298.1">
    <property type="nucleotide sequence ID" value="NZ_JANHJR010000001.1"/>
</dbReference>
<name>A0ABD6DJD2_9EURY</name>
<organism evidence="1 2">
    <name type="scientific">Haloarchaeobius litoreus</name>
    <dbReference type="NCBI Taxonomy" id="755306"/>
    <lineage>
        <taxon>Archaea</taxon>
        <taxon>Methanobacteriati</taxon>
        <taxon>Methanobacteriota</taxon>
        <taxon>Stenosarchaea group</taxon>
        <taxon>Halobacteria</taxon>
        <taxon>Halobacteriales</taxon>
        <taxon>Halorubellaceae</taxon>
        <taxon>Haloarchaeobius</taxon>
    </lineage>
</organism>
<keyword evidence="2" id="KW-1185">Reference proteome</keyword>
<protein>
    <recommendedName>
        <fullName evidence="3">CHAT domain-containing protein</fullName>
    </recommendedName>
</protein>
<dbReference type="Proteomes" id="UP001597034">
    <property type="component" value="Unassembled WGS sequence"/>
</dbReference>
<evidence type="ECO:0000313" key="1">
    <source>
        <dbReference type="EMBL" id="MFD1646183.1"/>
    </source>
</evidence>
<sequence>MIEWEVTSTGLRVVDPGNSEFTVEGPNLSVTGDGVSLPRPVDATLSCRTDEVRFPISVVYVASESSDATYELENDTGPLELPTGEYIVDLDTDIKTYLRADGPLAISKTPDFEEVVVSFAEETDVTLGFRSRNVRPSGRIVVPPTPKGLAVALSHLPSSHKTTAPDRTYPTLRGHPPLVETGDTVEVSSTIRDATPDVGIELLVPPSFEELYVTAPLAYYLQADVETVPDIEAPMLCAPGAGIRHELGTMPDLERRVTRVLRKTFFLDCLVRNAGPYGTNLAEESLLDALGLDAESLYHGSPVDRLETYLDVPYAALEHRLPDWHLSMYVEPSADTLETIPFLLHDLAAIYMPRTSELEGSELVERSLDDFYRATGPGEVASVDVVKPELRAGRVHGWLADGVPIDVFKCTPAAYRNRLSVLDRQHETAEVTVVLNDEKMDDEHIDVGRIYREHAADLPLSVNVVDHLGTVALARVLEDDNDFVHYIGHCETEGLRCPDGYLSASSLSSCGTQTFFLNACGSFHEGMELVEKGAVAGGVTFTQVLNDHAVKVGSAFARLLIHGFSFERALRIARRRIMMGKDYAVVGDGTYTLTQTTNRLPTTAELERLDDDRFFLTFDQFSLQHAGSYYHPYIEGNEYSYLCGNESEFALSKPALLDFLERADTSVIFDGEFCWSDDLYVQLANE</sequence>